<keyword evidence="8" id="KW-1185">Reference proteome</keyword>
<proteinExistence type="predicted"/>
<protein>
    <recommendedName>
        <fullName evidence="9">Branched-chain amino acid ABC transporter permease</fullName>
    </recommendedName>
</protein>
<accession>A0ABN2N9T7</accession>
<dbReference type="Pfam" id="PF02653">
    <property type="entry name" value="BPD_transp_2"/>
    <property type="match status" value="1"/>
</dbReference>
<dbReference type="PANTHER" id="PTHR30482:SF17">
    <property type="entry name" value="ABC TRANSPORTER ATP-BINDING PROTEIN"/>
    <property type="match status" value="1"/>
</dbReference>
<organism evidence="7 8">
    <name type="scientific">Pseudonocardia ailaonensis</name>
    <dbReference type="NCBI Taxonomy" id="367279"/>
    <lineage>
        <taxon>Bacteria</taxon>
        <taxon>Bacillati</taxon>
        <taxon>Actinomycetota</taxon>
        <taxon>Actinomycetes</taxon>
        <taxon>Pseudonocardiales</taxon>
        <taxon>Pseudonocardiaceae</taxon>
        <taxon>Pseudonocardia</taxon>
    </lineage>
</organism>
<feature type="transmembrane region" description="Helical" evidence="6">
    <location>
        <begin position="79"/>
        <end position="100"/>
    </location>
</feature>
<name>A0ABN2N9T7_9PSEU</name>
<dbReference type="CDD" id="cd06581">
    <property type="entry name" value="TM_PBP1_LivM_like"/>
    <property type="match status" value="1"/>
</dbReference>
<comment type="subcellular location">
    <subcellularLocation>
        <location evidence="1">Cell membrane</location>
        <topology evidence="1">Multi-pass membrane protein</topology>
    </subcellularLocation>
</comment>
<feature type="transmembrane region" description="Helical" evidence="6">
    <location>
        <begin position="53"/>
        <end position="73"/>
    </location>
</feature>
<feature type="transmembrane region" description="Helical" evidence="6">
    <location>
        <begin position="208"/>
        <end position="227"/>
    </location>
</feature>
<evidence type="ECO:0000256" key="2">
    <source>
        <dbReference type="ARBA" id="ARBA00022475"/>
    </source>
</evidence>
<gene>
    <name evidence="7" type="ORF">GCM10009836_44590</name>
</gene>
<dbReference type="EMBL" id="BAAAQK010000017">
    <property type="protein sequence ID" value="GAA1859446.1"/>
    <property type="molecule type" value="Genomic_DNA"/>
</dbReference>
<dbReference type="InterPro" id="IPR043428">
    <property type="entry name" value="LivM-like"/>
</dbReference>
<keyword evidence="3 6" id="KW-0812">Transmembrane</keyword>
<feature type="transmembrane region" description="Helical" evidence="6">
    <location>
        <begin position="107"/>
        <end position="127"/>
    </location>
</feature>
<evidence type="ECO:0008006" key="9">
    <source>
        <dbReference type="Google" id="ProtNLM"/>
    </source>
</evidence>
<feature type="transmembrane region" description="Helical" evidence="6">
    <location>
        <begin position="282"/>
        <end position="304"/>
    </location>
</feature>
<feature type="transmembrane region" description="Helical" evidence="6">
    <location>
        <begin position="247"/>
        <end position="270"/>
    </location>
</feature>
<feature type="transmembrane region" description="Helical" evidence="6">
    <location>
        <begin position="30"/>
        <end position="46"/>
    </location>
</feature>
<evidence type="ECO:0000256" key="3">
    <source>
        <dbReference type="ARBA" id="ARBA00022692"/>
    </source>
</evidence>
<evidence type="ECO:0000256" key="5">
    <source>
        <dbReference type="ARBA" id="ARBA00023136"/>
    </source>
</evidence>
<keyword evidence="2" id="KW-1003">Cell membrane</keyword>
<evidence type="ECO:0000313" key="8">
    <source>
        <dbReference type="Proteomes" id="UP001500449"/>
    </source>
</evidence>
<reference evidence="7 8" key="1">
    <citation type="journal article" date="2019" name="Int. J. Syst. Evol. Microbiol.">
        <title>The Global Catalogue of Microorganisms (GCM) 10K type strain sequencing project: providing services to taxonomists for standard genome sequencing and annotation.</title>
        <authorList>
            <consortium name="The Broad Institute Genomics Platform"/>
            <consortium name="The Broad Institute Genome Sequencing Center for Infectious Disease"/>
            <person name="Wu L."/>
            <person name="Ma J."/>
        </authorList>
    </citation>
    <scope>NUCLEOTIDE SEQUENCE [LARGE SCALE GENOMIC DNA]</scope>
    <source>
        <strain evidence="7 8">JCM 16009</strain>
    </source>
</reference>
<sequence length="319" mass="32884">MAGTVVAATVLGLFLPTFLADPYLVTVLVRGLTLGLAGLAVGLLNQQLGLVSFGIGAFFGLSCYAFSILTTRFGWGPTAAAAVALLGVIALAALLGAVVVRVKALSFVMVTLAIAQAFFVAAGLAGLKDLTGGDDGLLVEFSGELAGLRQSDLLDPESAWPLVWTVVVVVVALTAVMVRSRFGTRLRAIKQNEERMRYSGFDPYRDKILVFVVSAAIAAVAGVLQALTQGLASPDILGFHLSGNALVAALIGGSATVIGPMVGGVVFAFGQSALSDSGNLQFFVGLSLVVVVVILPGGAVPATIRWTRSAARRVKDRLL</sequence>
<dbReference type="InterPro" id="IPR001851">
    <property type="entry name" value="ABC_transp_permease"/>
</dbReference>
<keyword evidence="5 6" id="KW-0472">Membrane</keyword>
<evidence type="ECO:0000313" key="7">
    <source>
        <dbReference type="EMBL" id="GAA1859446.1"/>
    </source>
</evidence>
<feature type="transmembrane region" description="Helical" evidence="6">
    <location>
        <begin position="159"/>
        <end position="178"/>
    </location>
</feature>
<keyword evidence="4 6" id="KW-1133">Transmembrane helix</keyword>
<evidence type="ECO:0000256" key="1">
    <source>
        <dbReference type="ARBA" id="ARBA00004651"/>
    </source>
</evidence>
<dbReference type="Proteomes" id="UP001500449">
    <property type="component" value="Unassembled WGS sequence"/>
</dbReference>
<dbReference type="PANTHER" id="PTHR30482">
    <property type="entry name" value="HIGH-AFFINITY BRANCHED-CHAIN AMINO ACID TRANSPORT SYSTEM PERMEASE"/>
    <property type="match status" value="1"/>
</dbReference>
<evidence type="ECO:0000256" key="4">
    <source>
        <dbReference type="ARBA" id="ARBA00022989"/>
    </source>
</evidence>
<evidence type="ECO:0000256" key="6">
    <source>
        <dbReference type="SAM" id="Phobius"/>
    </source>
</evidence>
<comment type="caution">
    <text evidence="7">The sequence shown here is derived from an EMBL/GenBank/DDBJ whole genome shotgun (WGS) entry which is preliminary data.</text>
</comment>